<evidence type="ECO:0000313" key="8">
    <source>
        <dbReference type="Proteomes" id="UP000294739"/>
    </source>
</evidence>
<keyword evidence="4 6" id="KW-1133">Transmembrane helix</keyword>
<comment type="subcellular location">
    <subcellularLocation>
        <location evidence="1">Cell membrane</location>
        <topology evidence="1">Multi-pass membrane protein</topology>
    </subcellularLocation>
</comment>
<dbReference type="AlphaFoldDB" id="A0A4R5CVJ7"/>
<accession>A0A4R5CVJ7</accession>
<feature type="transmembrane region" description="Helical" evidence="6">
    <location>
        <begin position="283"/>
        <end position="304"/>
    </location>
</feature>
<dbReference type="OrthoDB" id="5192700at2"/>
<keyword evidence="2" id="KW-1003">Cell membrane</keyword>
<evidence type="ECO:0000256" key="4">
    <source>
        <dbReference type="ARBA" id="ARBA00022989"/>
    </source>
</evidence>
<proteinExistence type="predicted"/>
<evidence type="ECO:0000256" key="1">
    <source>
        <dbReference type="ARBA" id="ARBA00004651"/>
    </source>
</evidence>
<sequence length="499" mass="51328">MWTVRRRLLSTDRDRGFRRRRVRAIVGTCPPARARSRAVVTSWPVRPGARGEPAPEGARRLVANGRPVHRPGRPAHSVNPRSTVEIVVHAADRHSERRFRPCSRAIVTFCTSPHKTEDGSISHHGGVMEPKQEPAARRSAPFSSARRVVALLAIVAGLTAVGLLVVPVAVPNLTAAMERSPLVPLMVAMCWVLATLSSVAGKRVICAGYLDWTGTATAHVGGTVANRVVPAGVGAAGVFVAALHRGGATTTVAAGVVALWAAAGGLAHGAGLLLGLAWLREGWYGVLAAVVALIVLAIGVRLIAIRIARAVREGRWSPRWRLRRRPPESDAVGGRIARLRSAVRDMVAVVRARPVMALAAVGAQLVSTLCLAAGFAAAATGLGVPVNLGVGMAAYLAGTALAAAMPTPAGIGSAETALVGALMLAGAGVGEALPAVLLFRAVILLAPVVTATAMGAAWLTRRAARCVGNVAAGPGPVVEAVAAPEPDPVIPAPSRPDGS</sequence>
<dbReference type="PANTHER" id="PTHR39087">
    <property type="entry name" value="UPF0104 MEMBRANE PROTEIN MJ1595"/>
    <property type="match status" value="1"/>
</dbReference>
<dbReference type="PANTHER" id="PTHR39087:SF2">
    <property type="entry name" value="UPF0104 MEMBRANE PROTEIN MJ1595"/>
    <property type="match status" value="1"/>
</dbReference>
<keyword evidence="5 6" id="KW-0472">Membrane</keyword>
<comment type="caution">
    <text evidence="7">The sequence shown here is derived from an EMBL/GenBank/DDBJ whole genome shotgun (WGS) entry which is preliminary data.</text>
</comment>
<protein>
    <submittedName>
        <fullName evidence="7">Flippase-like domain-containing protein</fullName>
    </submittedName>
</protein>
<evidence type="ECO:0000256" key="2">
    <source>
        <dbReference type="ARBA" id="ARBA00022475"/>
    </source>
</evidence>
<keyword evidence="3 6" id="KW-0812">Transmembrane</keyword>
<evidence type="ECO:0000256" key="5">
    <source>
        <dbReference type="ARBA" id="ARBA00023136"/>
    </source>
</evidence>
<feature type="transmembrane region" description="Helical" evidence="6">
    <location>
        <begin position="439"/>
        <end position="459"/>
    </location>
</feature>
<feature type="transmembrane region" description="Helical" evidence="6">
    <location>
        <begin position="148"/>
        <end position="170"/>
    </location>
</feature>
<organism evidence="7 8">
    <name type="scientific">Jiangella asiatica</name>
    <dbReference type="NCBI Taxonomy" id="2530372"/>
    <lineage>
        <taxon>Bacteria</taxon>
        <taxon>Bacillati</taxon>
        <taxon>Actinomycetota</taxon>
        <taxon>Actinomycetes</taxon>
        <taxon>Jiangellales</taxon>
        <taxon>Jiangellaceae</taxon>
        <taxon>Jiangella</taxon>
    </lineage>
</organism>
<feature type="transmembrane region" description="Helical" evidence="6">
    <location>
        <begin position="355"/>
        <end position="378"/>
    </location>
</feature>
<evidence type="ECO:0000256" key="6">
    <source>
        <dbReference type="SAM" id="Phobius"/>
    </source>
</evidence>
<dbReference type="Pfam" id="PF03706">
    <property type="entry name" value="LPG_synthase_TM"/>
    <property type="match status" value="1"/>
</dbReference>
<feature type="transmembrane region" description="Helical" evidence="6">
    <location>
        <begin position="416"/>
        <end position="433"/>
    </location>
</feature>
<dbReference type="EMBL" id="SMKZ01000039">
    <property type="protein sequence ID" value="TDE01823.1"/>
    <property type="molecule type" value="Genomic_DNA"/>
</dbReference>
<keyword evidence="8" id="KW-1185">Reference proteome</keyword>
<gene>
    <name evidence="7" type="ORF">E1269_22725</name>
</gene>
<dbReference type="Proteomes" id="UP000294739">
    <property type="component" value="Unassembled WGS sequence"/>
</dbReference>
<evidence type="ECO:0000256" key="3">
    <source>
        <dbReference type="ARBA" id="ARBA00022692"/>
    </source>
</evidence>
<feature type="transmembrane region" description="Helical" evidence="6">
    <location>
        <begin position="182"/>
        <end position="200"/>
    </location>
</feature>
<feature type="transmembrane region" description="Helical" evidence="6">
    <location>
        <begin position="252"/>
        <end position="277"/>
    </location>
</feature>
<dbReference type="GO" id="GO:0005886">
    <property type="term" value="C:plasma membrane"/>
    <property type="evidence" value="ECO:0007669"/>
    <property type="project" value="UniProtKB-SubCell"/>
</dbReference>
<reference evidence="7 8" key="1">
    <citation type="submission" date="2019-03" db="EMBL/GenBank/DDBJ databases">
        <title>Draft genome sequences of novel Actinobacteria.</title>
        <authorList>
            <person name="Sahin N."/>
            <person name="Ay H."/>
            <person name="Saygin H."/>
        </authorList>
    </citation>
    <scope>NUCLEOTIDE SEQUENCE [LARGE SCALE GENOMIC DNA]</scope>
    <source>
        <strain evidence="7 8">5K138</strain>
    </source>
</reference>
<dbReference type="InParanoid" id="A0A4R5CVJ7"/>
<name>A0A4R5CVJ7_9ACTN</name>
<evidence type="ECO:0000313" key="7">
    <source>
        <dbReference type="EMBL" id="TDE01823.1"/>
    </source>
</evidence>
<dbReference type="InterPro" id="IPR022791">
    <property type="entry name" value="L-PG_synthase/AglD"/>
</dbReference>
<feature type="transmembrane region" description="Helical" evidence="6">
    <location>
        <begin position="384"/>
        <end position="404"/>
    </location>
</feature>